<dbReference type="Gene3D" id="2.40.10.220">
    <property type="entry name" value="predicted glycosyltransferase like domains"/>
    <property type="match status" value="1"/>
</dbReference>
<feature type="domain" description="Response regulatory" evidence="2">
    <location>
        <begin position="20"/>
        <end position="136"/>
    </location>
</feature>
<dbReference type="GO" id="GO:0000160">
    <property type="term" value="P:phosphorelay signal transduction system"/>
    <property type="evidence" value="ECO:0007669"/>
    <property type="project" value="InterPro"/>
</dbReference>
<sequence length="250" mass="29315">MSLAKKLQKNMQRPQQDKVKLLISDESPITGRIEKVALSNAGFQVELTSDLKKMMDLLSKENFDIAILDFHSYNGLGIYEIEKAKKISYNQKIKFIVTGTENFEEIKDKVYSLNSDLFLPKPMPRTKIIEEIKKLTQINYRRAERVKYKLKTIVRFKNKETEIFSIDISTEGIHLADREQRINPYVGNDLEIEFFLPQLDRKIIVKGTVVRITEEGFGVKFQIMSLNDKKLIEKFIFQNSMEFRSSHYYL</sequence>
<dbReference type="SMART" id="SM00448">
    <property type="entry name" value="REC"/>
    <property type="match status" value="1"/>
</dbReference>
<evidence type="ECO:0000313" key="3">
    <source>
        <dbReference type="EMBL" id="KAB8029938.1"/>
    </source>
</evidence>
<comment type="caution">
    <text evidence="3">The sequence shown here is derived from an EMBL/GenBank/DDBJ whole genome shotgun (WGS) entry which is preliminary data.</text>
</comment>
<gene>
    <name evidence="3" type="ORF">GCL57_10405</name>
</gene>
<evidence type="ECO:0000313" key="4">
    <source>
        <dbReference type="Proteomes" id="UP000442694"/>
    </source>
</evidence>
<evidence type="ECO:0000259" key="2">
    <source>
        <dbReference type="PROSITE" id="PS50110"/>
    </source>
</evidence>
<dbReference type="Proteomes" id="UP000442694">
    <property type="component" value="Unassembled WGS sequence"/>
</dbReference>
<feature type="modified residue" description="4-aspartylphosphate" evidence="1">
    <location>
        <position position="69"/>
    </location>
</feature>
<dbReference type="InterPro" id="IPR001789">
    <property type="entry name" value="Sig_transdc_resp-reg_receiver"/>
</dbReference>
<dbReference type="CDD" id="cd00156">
    <property type="entry name" value="REC"/>
    <property type="match status" value="1"/>
</dbReference>
<dbReference type="PROSITE" id="PS50110">
    <property type="entry name" value="RESPONSE_REGULATORY"/>
    <property type="match status" value="1"/>
</dbReference>
<dbReference type="GO" id="GO:0035438">
    <property type="term" value="F:cyclic-di-GMP binding"/>
    <property type="evidence" value="ECO:0007669"/>
    <property type="project" value="InterPro"/>
</dbReference>
<dbReference type="SUPFAM" id="SSF141371">
    <property type="entry name" value="PilZ domain-like"/>
    <property type="match status" value="1"/>
</dbReference>
<dbReference type="Pfam" id="PF07238">
    <property type="entry name" value="PilZ"/>
    <property type="match status" value="1"/>
</dbReference>
<dbReference type="RefSeq" id="WP_152213280.1">
    <property type="nucleotide sequence ID" value="NZ_WFLN01000007.1"/>
</dbReference>
<dbReference type="InterPro" id="IPR011006">
    <property type="entry name" value="CheY-like_superfamily"/>
</dbReference>
<proteinExistence type="predicted"/>
<accession>A0A833JC19</accession>
<dbReference type="Gene3D" id="3.40.50.2300">
    <property type="match status" value="1"/>
</dbReference>
<dbReference type="AlphaFoldDB" id="A0A833JC19"/>
<keyword evidence="4" id="KW-1185">Reference proteome</keyword>
<dbReference type="Pfam" id="PF00072">
    <property type="entry name" value="Response_reg"/>
    <property type="match status" value="1"/>
</dbReference>
<evidence type="ECO:0000256" key="1">
    <source>
        <dbReference type="PROSITE-ProRule" id="PRU00169"/>
    </source>
</evidence>
<reference evidence="3 4" key="1">
    <citation type="submission" date="2019-10" db="EMBL/GenBank/DDBJ databases">
        <title>New genus of Silvanigrellaceae.</title>
        <authorList>
            <person name="Pitt A."/>
            <person name="Hahn M.W."/>
        </authorList>
    </citation>
    <scope>NUCLEOTIDE SEQUENCE [LARGE SCALE GENOMIC DNA]</scope>
    <source>
        <strain evidence="3 4">33A1-SZDP</strain>
    </source>
</reference>
<organism evidence="3 4">
    <name type="scientific">Fluviispira multicolorata</name>
    <dbReference type="NCBI Taxonomy" id="2654512"/>
    <lineage>
        <taxon>Bacteria</taxon>
        <taxon>Pseudomonadati</taxon>
        <taxon>Bdellovibrionota</taxon>
        <taxon>Oligoflexia</taxon>
        <taxon>Silvanigrellales</taxon>
        <taxon>Silvanigrellaceae</taxon>
        <taxon>Fluviispira</taxon>
    </lineage>
</organism>
<protein>
    <submittedName>
        <fullName evidence="3">Response regulator</fullName>
    </submittedName>
</protein>
<dbReference type="InterPro" id="IPR009875">
    <property type="entry name" value="PilZ_domain"/>
</dbReference>
<keyword evidence="1" id="KW-0597">Phosphoprotein</keyword>
<dbReference type="SUPFAM" id="SSF52172">
    <property type="entry name" value="CheY-like"/>
    <property type="match status" value="1"/>
</dbReference>
<dbReference type="EMBL" id="WFLN01000007">
    <property type="protein sequence ID" value="KAB8029938.1"/>
    <property type="molecule type" value="Genomic_DNA"/>
</dbReference>
<name>A0A833JC19_9BACT</name>